<protein>
    <submittedName>
        <fullName evidence="2">Uncharacterized protein</fullName>
    </submittedName>
</protein>
<proteinExistence type="predicted"/>
<organism evidence="2 3">
    <name type="scientific">Pseudomassariella vexata</name>
    <dbReference type="NCBI Taxonomy" id="1141098"/>
    <lineage>
        <taxon>Eukaryota</taxon>
        <taxon>Fungi</taxon>
        <taxon>Dikarya</taxon>
        <taxon>Ascomycota</taxon>
        <taxon>Pezizomycotina</taxon>
        <taxon>Sordariomycetes</taxon>
        <taxon>Xylariomycetidae</taxon>
        <taxon>Amphisphaeriales</taxon>
        <taxon>Pseudomassariaceae</taxon>
        <taxon>Pseudomassariella</taxon>
    </lineage>
</organism>
<comment type="caution">
    <text evidence="2">The sequence shown here is derived from an EMBL/GenBank/DDBJ whole genome shotgun (WGS) entry which is preliminary data.</text>
</comment>
<dbReference type="AlphaFoldDB" id="A0A1Y2EDC7"/>
<feature type="chain" id="PRO_5013322387" evidence="1">
    <location>
        <begin position="19"/>
        <end position="121"/>
    </location>
</feature>
<reference evidence="2 3" key="1">
    <citation type="submission" date="2016-07" db="EMBL/GenBank/DDBJ databases">
        <title>Pervasive Adenine N6-methylation of Active Genes in Fungi.</title>
        <authorList>
            <consortium name="DOE Joint Genome Institute"/>
            <person name="Mondo S.J."/>
            <person name="Dannebaum R.O."/>
            <person name="Kuo R.C."/>
            <person name="Labutti K."/>
            <person name="Haridas S."/>
            <person name="Kuo A."/>
            <person name="Salamov A."/>
            <person name="Ahrendt S.R."/>
            <person name="Lipzen A."/>
            <person name="Sullivan W."/>
            <person name="Andreopoulos W.B."/>
            <person name="Clum A."/>
            <person name="Lindquist E."/>
            <person name="Daum C."/>
            <person name="Ramamoorthy G.K."/>
            <person name="Gryganskyi A."/>
            <person name="Culley D."/>
            <person name="Magnuson J.K."/>
            <person name="James T.Y."/>
            <person name="O'Malley M.A."/>
            <person name="Stajich J.E."/>
            <person name="Spatafora J.W."/>
            <person name="Visel A."/>
            <person name="Grigoriev I.V."/>
        </authorList>
    </citation>
    <scope>NUCLEOTIDE SEQUENCE [LARGE SCALE GENOMIC DNA]</scope>
    <source>
        <strain evidence="2 3">CBS 129021</strain>
    </source>
</reference>
<dbReference type="InParanoid" id="A0A1Y2EDC7"/>
<keyword evidence="3" id="KW-1185">Reference proteome</keyword>
<evidence type="ECO:0000256" key="1">
    <source>
        <dbReference type="SAM" id="SignalP"/>
    </source>
</evidence>
<feature type="signal peptide" evidence="1">
    <location>
        <begin position="1"/>
        <end position="18"/>
    </location>
</feature>
<gene>
    <name evidence="2" type="ORF">BCR38DRAFT_480759</name>
</gene>
<sequence length="121" mass="13190">MTARFLTAIIATSSLVRGASVTSGYTSETQLLPVNSGHLSKTTSLKITSASIERHMCKSGIVLSDGGRQPIDGAIKDFLATKNYENTVCILLSVAIMPLQDIILNSVFQERRRRYLQCEVA</sequence>
<accession>A0A1Y2EDC7</accession>
<name>A0A1Y2EDC7_9PEZI</name>
<dbReference type="GeneID" id="63779521"/>
<keyword evidence="1" id="KW-0732">Signal</keyword>
<dbReference type="EMBL" id="MCFJ01000002">
    <property type="protein sequence ID" value="ORY69578.1"/>
    <property type="molecule type" value="Genomic_DNA"/>
</dbReference>
<dbReference type="RefSeq" id="XP_040719528.1">
    <property type="nucleotide sequence ID" value="XM_040863309.1"/>
</dbReference>
<evidence type="ECO:0000313" key="2">
    <source>
        <dbReference type="EMBL" id="ORY69578.1"/>
    </source>
</evidence>
<evidence type="ECO:0000313" key="3">
    <source>
        <dbReference type="Proteomes" id="UP000193689"/>
    </source>
</evidence>
<dbReference type="Proteomes" id="UP000193689">
    <property type="component" value="Unassembled WGS sequence"/>
</dbReference>